<organism evidence="2 3">
    <name type="scientific">Rhizobium oryziradicis</name>
    <dbReference type="NCBI Taxonomy" id="1867956"/>
    <lineage>
        <taxon>Bacteria</taxon>
        <taxon>Pseudomonadati</taxon>
        <taxon>Pseudomonadota</taxon>
        <taxon>Alphaproteobacteria</taxon>
        <taxon>Hyphomicrobiales</taxon>
        <taxon>Rhizobiaceae</taxon>
        <taxon>Rhizobium/Agrobacterium group</taxon>
        <taxon>Rhizobium</taxon>
    </lineage>
</organism>
<dbReference type="RefSeq" id="WP_075640087.1">
    <property type="nucleotide sequence ID" value="NZ_MKIM01000027.1"/>
</dbReference>
<dbReference type="OrthoDB" id="8292092at2"/>
<dbReference type="AlphaFoldDB" id="A0A1Q8ZR95"/>
<reference evidence="2 3" key="1">
    <citation type="submission" date="2016-09" db="EMBL/GenBank/DDBJ databases">
        <title>Rhizobium oryziradicis sp. nov., isolated from the root of rice.</title>
        <authorList>
            <person name="Zhao J."/>
            <person name="Zhang X."/>
        </authorList>
    </citation>
    <scope>NUCLEOTIDE SEQUENCE [LARGE SCALE GENOMIC DNA]</scope>
    <source>
        <strain evidence="2 3">N19</strain>
    </source>
</reference>
<accession>A0A1Q8ZR95</accession>
<feature type="chain" id="PRO_5012254847" evidence="1">
    <location>
        <begin position="27"/>
        <end position="130"/>
    </location>
</feature>
<evidence type="ECO:0000313" key="2">
    <source>
        <dbReference type="EMBL" id="OLP44576.1"/>
    </source>
</evidence>
<name>A0A1Q8ZR95_9HYPH</name>
<proteinExistence type="predicted"/>
<sequence>MKNGAYTRLGTLVISICLALSSSAYAKSTGWLNANQLQVFSREHLRAEAFPTSISCKDSEVVAGMDRRNMMVKIEYSSNPHHQSWKWAWGGAVGKVEHDYAAKGYKMVSQDSFRRPSGLLMRCAIWHKQN</sequence>
<evidence type="ECO:0000313" key="3">
    <source>
        <dbReference type="Proteomes" id="UP000186894"/>
    </source>
</evidence>
<keyword evidence="1" id="KW-0732">Signal</keyword>
<evidence type="ECO:0000256" key="1">
    <source>
        <dbReference type="SAM" id="SignalP"/>
    </source>
</evidence>
<dbReference type="EMBL" id="MKIM01000027">
    <property type="protein sequence ID" value="OLP44576.1"/>
    <property type="molecule type" value="Genomic_DNA"/>
</dbReference>
<feature type="signal peptide" evidence="1">
    <location>
        <begin position="1"/>
        <end position="26"/>
    </location>
</feature>
<protein>
    <submittedName>
        <fullName evidence="2">Uncharacterized protein</fullName>
    </submittedName>
</protein>
<keyword evidence="3" id="KW-1185">Reference proteome</keyword>
<dbReference type="Proteomes" id="UP000186894">
    <property type="component" value="Unassembled WGS sequence"/>
</dbReference>
<comment type="caution">
    <text evidence="2">The sequence shown here is derived from an EMBL/GenBank/DDBJ whole genome shotgun (WGS) entry which is preliminary data.</text>
</comment>
<gene>
    <name evidence="2" type="ORF">BJF95_08690</name>
</gene>